<name>A0A9D1KAS6_9FIRM</name>
<organism evidence="2 3">
    <name type="scientific">Candidatus Caccosoma faecigallinarum</name>
    <dbReference type="NCBI Taxonomy" id="2840720"/>
    <lineage>
        <taxon>Bacteria</taxon>
        <taxon>Bacillati</taxon>
        <taxon>Bacillota</taxon>
        <taxon>Bacillota incertae sedis</taxon>
        <taxon>Candidatus Caccosoma</taxon>
    </lineage>
</organism>
<feature type="transmembrane region" description="Helical" evidence="1">
    <location>
        <begin position="60"/>
        <end position="77"/>
    </location>
</feature>
<reference evidence="2" key="2">
    <citation type="journal article" date="2021" name="PeerJ">
        <title>Extensive microbial diversity within the chicken gut microbiome revealed by metagenomics and culture.</title>
        <authorList>
            <person name="Gilroy R."/>
            <person name="Ravi A."/>
            <person name="Getino M."/>
            <person name="Pursley I."/>
            <person name="Horton D.L."/>
            <person name="Alikhan N.F."/>
            <person name="Baker D."/>
            <person name="Gharbi K."/>
            <person name="Hall N."/>
            <person name="Watson M."/>
            <person name="Adriaenssens E.M."/>
            <person name="Foster-Nyarko E."/>
            <person name="Jarju S."/>
            <person name="Secka A."/>
            <person name="Antonio M."/>
            <person name="Oren A."/>
            <person name="Chaudhuri R.R."/>
            <person name="La Ragione R."/>
            <person name="Hildebrand F."/>
            <person name="Pallen M.J."/>
        </authorList>
    </citation>
    <scope>NUCLEOTIDE SEQUENCE</scope>
    <source>
        <strain evidence="2">14508</strain>
    </source>
</reference>
<gene>
    <name evidence="2" type="ORF">IAD04_04045</name>
</gene>
<evidence type="ECO:0000256" key="1">
    <source>
        <dbReference type="SAM" id="Phobius"/>
    </source>
</evidence>
<reference evidence="2" key="1">
    <citation type="submission" date="2020-10" db="EMBL/GenBank/DDBJ databases">
        <authorList>
            <person name="Gilroy R."/>
        </authorList>
    </citation>
    <scope>NUCLEOTIDE SEQUENCE</scope>
    <source>
        <strain evidence="2">14508</strain>
    </source>
</reference>
<keyword evidence="1" id="KW-0472">Membrane</keyword>
<feature type="non-terminal residue" evidence="2">
    <location>
        <position position="1"/>
    </location>
</feature>
<dbReference type="EMBL" id="DVKI01000128">
    <property type="protein sequence ID" value="HIT17530.1"/>
    <property type="molecule type" value="Genomic_DNA"/>
</dbReference>
<accession>A0A9D1KAS6</accession>
<protein>
    <submittedName>
        <fullName evidence="2">Uncharacterized protein</fullName>
    </submittedName>
</protein>
<dbReference type="Proteomes" id="UP000886893">
    <property type="component" value="Unassembled WGS sequence"/>
</dbReference>
<feature type="transmembrane region" description="Helical" evidence="1">
    <location>
        <begin position="187"/>
        <end position="210"/>
    </location>
</feature>
<comment type="caution">
    <text evidence="2">The sequence shown here is derived from an EMBL/GenBank/DDBJ whole genome shotgun (WGS) entry which is preliminary data.</text>
</comment>
<feature type="transmembrane region" description="Helical" evidence="1">
    <location>
        <begin position="89"/>
        <end position="114"/>
    </location>
</feature>
<keyword evidence="1" id="KW-1133">Transmembrane helix</keyword>
<feature type="transmembrane region" description="Helical" evidence="1">
    <location>
        <begin position="126"/>
        <end position="146"/>
    </location>
</feature>
<proteinExistence type="predicted"/>
<feature type="transmembrane region" description="Helical" evidence="1">
    <location>
        <begin position="274"/>
        <end position="297"/>
    </location>
</feature>
<keyword evidence="1" id="KW-0812">Transmembrane</keyword>
<feature type="transmembrane region" description="Helical" evidence="1">
    <location>
        <begin position="222"/>
        <end position="244"/>
    </location>
</feature>
<evidence type="ECO:0000313" key="2">
    <source>
        <dbReference type="EMBL" id="HIT17530.1"/>
    </source>
</evidence>
<sequence length="314" mass="36021">NKGIIFFLTDLLDAKESLEVPIYFSFAFSILTLLVLVVSLVFAIIYFIKSFSSTRYTRHTLSMALISILAFLAFYYYQKIYLFSSAISLSTAGIIYIIFSVLILISAIVCYCYYNYKKINWKVYSMRLIIGILGCLFIVLSFAFLANKAYALSYDITYRTEYYTDNLTLTFSSISIIYGDLKTWGTALYAISPLYIILGFMMMYFFIQLFFEFQSPSKSLKLVGSIMAGLFIIFSIAQFVLIILSTTQLFDLVIEDIYNVELPSEITIDSSLTFAYTILVLVFNIIIGSIWYVWMILEKKLGKPKQQAIQNQTA</sequence>
<dbReference type="AlphaFoldDB" id="A0A9D1KAS6"/>
<feature type="transmembrane region" description="Helical" evidence="1">
    <location>
        <begin position="20"/>
        <end position="48"/>
    </location>
</feature>
<evidence type="ECO:0000313" key="3">
    <source>
        <dbReference type="Proteomes" id="UP000886893"/>
    </source>
</evidence>